<organism evidence="7 8">
    <name type="scientific">Paenibacillus motobuensis</name>
    <dbReference type="NCBI Taxonomy" id="295324"/>
    <lineage>
        <taxon>Bacteria</taxon>
        <taxon>Bacillati</taxon>
        <taxon>Bacillota</taxon>
        <taxon>Bacilli</taxon>
        <taxon>Bacillales</taxon>
        <taxon>Paenibacillaceae</taxon>
        <taxon>Paenibacillus</taxon>
    </lineage>
</organism>
<accession>A0ABP3IJH1</accession>
<keyword evidence="3" id="KW-0378">Hydrolase</keyword>
<evidence type="ECO:0000256" key="2">
    <source>
        <dbReference type="ARBA" id="ARBA00022670"/>
    </source>
</evidence>
<dbReference type="PANTHER" id="PTHR47053:SF1">
    <property type="entry name" value="MUREIN DD-ENDOPEPTIDASE MEPH-RELATED"/>
    <property type="match status" value="1"/>
</dbReference>
<evidence type="ECO:0000313" key="7">
    <source>
        <dbReference type="EMBL" id="GAA0406610.1"/>
    </source>
</evidence>
<dbReference type="InterPro" id="IPR051202">
    <property type="entry name" value="Peptidase_C40"/>
</dbReference>
<reference evidence="8" key="1">
    <citation type="journal article" date="2019" name="Int. J. Syst. Evol. Microbiol.">
        <title>The Global Catalogue of Microorganisms (GCM) 10K type strain sequencing project: providing services to taxonomists for standard genome sequencing and annotation.</title>
        <authorList>
            <consortium name="The Broad Institute Genomics Platform"/>
            <consortium name="The Broad Institute Genome Sequencing Center for Infectious Disease"/>
            <person name="Wu L."/>
            <person name="Ma J."/>
        </authorList>
    </citation>
    <scope>NUCLEOTIDE SEQUENCE [LARGE SCALE GENOMIC DNA]</scope>
    <source>
        <strain evidence="8">JCM 12774</strain>
    </source>
</reference>
<evidence type="ECO:0000256" key="1">
    <source>
        <dbReference type="ARBA" id="ARBA00007074"/>
    </source>
</evidence>
<proteinExistence type="inferred from homology"/>
<evidence type="ECO:0000259" key="6">
    <source>
        <dbReference type="PROSITE" id="PS51935"/>
    </source>
</evidence>
<keyword evidence="5" id="KW-0732">Signal</keyword>
<evidence type="ECO:0000313" key="8">
    <source>
        <dbReference type="Proteomes" id="UP001500340"/>
    </source>
</evidence>
<dbReference type="Pfam" id="PF07833">
    <property type="entry name" value="Cu_amine_oxidN1"/>
    <property type="match status" value="1"/>
</dbReference>
<dbReference type="Proteomes" id="UP001500340">
    <property type="component" value="Unassembled WGS sequence"/>
</dbReference>
<dbReference type="InterPro" id="IPR038765">
    <property type="entry name" value="Papain-like_cys_pep_sf"/>
</dbReference>
<evidence type="ECO:0000256" key="3">
    <source>
        <dbReference type="ARBA" id="ARBA00022801"/>
    </source>
</evidence>
<dbReference type="EMBL" id="BAAACX010000018">
    <property type="protein sequence ID" value="GAA0406610.1"/>
    <property type="molecule type" value="Genomic_DNA"/>
</dbReference>
<dbReference type="PANTHER" id="PTHR47053">
    <property type="entry name" value="MUREIN DD-ENDOPEPTIDASE MEPH-RELATED"/>
    <property type="match status" value="1"/>
</dbReference>
<name>A0ABP3IJH1_9BACL</name>
<sequence>MTTQKSVLYLLLAVSLFYSTPVHAESSSEAHTVATSPVIDPAANPATDSVSGLVSVYLDGRQLQLETKPILVHGSVLVPMRGLFEAQGAKLAWEDSSKTVTATKGESKLIYRIGEPVAQLNGQAINLTLPGRIEHGYSLVPLRFVSEALGSSVKWEADTKTVMITSAPPINYETSILWGVNLRSAPDAESQTSGDLLPAGKKVHVVREASPFWLEVRTTDNRSGYISAKPKYTDYSSPALREEQANELLAYGMKYLGTPYEFGASPDQTQTFDCSSFVKRIFADILSIDLPRVSYDQAKEGKEVGLNDLRKGDLLFFDSRGLDIGHVAIYAGDGQLLHTYSVKYGVRLEDFSDSWKKRFVTARRVF</sequence>
<dbReference type="Gene3D" id="3.30.457.10">
    <property type="entry name" value="Copper amine oxidase-like, N-terminal domain"/>
    <property type="match status" value="1"/>
</dbReference>
<evidence type="ECO:0000256" key="4">
    <source>
        <dbReference type="ARBA" id="ARBA00022807"/>
    </source>
</evidence>
<dbReference type="InterPro" id="IPR000064">
    <property type="entry name" value="NLP_P60_dom"/>
</dbReference>
<dbReference type="PROSITE" id="PS51935">
    <property type="entry name" value="NLPC_P60"/>
    <property type="match status" value="1"/>
</dbReference>
<dbReference type="Pfam" id="PF00877">
    <property type="entry name" value="NLPC_P60"/>
    <property type="match status" value="1"/>
</dbReference>
<dbReference type="Gene3D" id="2.30.30.40">
    <property type="entry name" value="SH3 Domains"/>
    <property type="match status" value="1"/>
</dbReference>
<feature type="domain" description="NlpC/P60" evidence="6">
    <location>
        <begin position="242"/>
        <end position="366"/>
    </location>
</feature>
<feature type="signal peptide" evidence="5">
    <location>
        <begin position="1"/>
        <end position="24"/>
    </location>
</feature>
<dbReference type="Gene3D" id="3.90.1720.10">
    <property type="entry name" value="endopeptidase domain like (from Nostoc punctiforme)"/>
    <property type="match status" value="1"/>
</dbReference>
<keyword evidence="8" id="KW-1185">Reference proteome</keyword>
<comment type="caution">
    <text evidence="7">The sequence shown here is derived from an EMBL/GenBank/DDBJ whole genome shotgun (WGS) entry which is preliminary data.</text>
</comment>
<dbReference type="SUPFAM" id="SSF54001">
    <property type="entry name" value="Cysteine proteinases"/>
    <property type="match status" value="1"/>
</dbReference>
<feature type="chain" id="PRO_5046495607" description="NlpC/P60 domain-containing protein" evidence="5">
    <location>
        <begin position="25"/>
        <end position="366"/>
    </location>
</feature>
<dbReference type="RefSeq" id="WP_343864386.1">
    <property type="nucleotide sequence ID" value="NZ_BAAACX010000018.1"/>
</dbReference>
<dbReference type="SUPFAM" id="SSF55383">
    <property type="entry name" value="Copper amine oxidase, domain N"/>
    <property type="match status" value="1"/>
</dbReference>
<dbReference type="InterPro" id="IPR036582">
    <property type="entry name" value="Mao_N_sf"/>
</dbReference>
<gene>
    <name evidence="7" type="ORF">GCM10008933_41080</name>
</gene>
<dbReference type="InterPro" id="IPR012854">
    <property type="entry name" value="Cu_amine_oxidase-like_N"/>
</dbReference>
<keyword evidence="4" id="KW-0788">Thiol protease</keyword>
<protein>
    <recommendedName>
        <fullName evidence="6">NlpC/P60 domain-containing protein</fullName>
    </recommendedName>
</protein>
<comment type="similarity">
    <text evidence="1">Belongs to the peptidase C40 family.</text>
</comment>
<keyword evidence="2" id="KW-0645">Protease</keyword>
<evidence type="ECO:0000256" key="5">
    <source>
        <dbReference type="SAM" id="SignalP"/>
    </source>
</evidence>